<evidence type="ECO:0000259" key="2">
    <source>
        <dbReference type="Pfam" id="PF04230"/>
    </source>
</evidence>
<evidence type="ECO:0000256" key="1">
    <source>
        <dbReference type="SAM" id="MobiDB-lite"/>
    </source>
</evidence>
<gene>
    <name evidence="3" type="ORF">PQQ68_02760</name>
</gene>
<sequence>MNTPEVDVVPGVASNASPARSPECDDARSGPRCRETRIAFFGFYGRHNFGDDLFGYLLQAISARTPGIQPLIVGASPAEELTHPFHLPVARALWARSGAMGAVARSLTYIAAVFRARAVVFGGGSLFGANASLSFAKLIVTAGHWFNRPVAALGVSVGPFATVERRNAFGDVLRAMPYIAVRDEASVHAVANATGSAPANLRDLAFALPAIYTPKRKPDERRTLIVSIHLRHYTDAVLAILARVDSQRLVDEVVFVSLDAESVAVTGDIARLFSPSNVSVRRFQYGSSITAVVDLLAAASCVVTSKLHGAIVSFVYDTPVMLFCYQRKCAEFLLDNALPGPREPQPSDDVCVTHVTELLARERSEQRYSSAQWHLDQFERFIARIGNAGAPAEPLDN</sequence>
<protein>
    <submittedName>
        <fullName evidence="3">Polysaccharide pyruvyl transferase family protein</fullName>
    </submittedName>
</protein>
<dbReference type="GO" id="GO:0016740">
    <property type="term" value="F:transferase activity"/>
    <property type="evidence" value="ECO:0007669"/>
    <property type="project" value="UniProtKB-KW"/>
</dbReference>
<evidence type="ECO:0000313" key="3">
    <source>
        <dbReference type="EMBL" id="MFM0591922.1"/>
    </source>
</evidence>
<dbReference type="PANTHER" id="PTHR36836">
    <property type="entry name" value="COLANIC ACID BIOSYNTHESIS PROTEIN WCAK"/>
    <property type="match status" value="1"/>
</dbReference>
<dbReference type="InterPro" id="IPR007345">
    <property type="entry name" value="Polysacch_pyruvyl_Trfase"/>
</dbReference>
<organism evidence="3 4">
    <name type="scientific">Paraburkholderia dilworthii</name>
    <dbReference type="NCBI Taxonomy" id="948106"/>
    <lineage>
        <taxon>Bacteria</taxon>
        <taxon>Pseudomonadati</taxon>
        <taxon>Pseudomonadota</taxon>
        <taxon>Betaproteobacteria</taxon>
        <taxon>Burkholderiales</taxon>
        <taxon>Burkholderiaceae</taxon>
        <taxon>Paraburkholderia</taxon>
    </lineage>
</organism>
<accession>A0ABW9D0N4</accession>
<name>A0ABW9D0N4_9BURK</name>
<dbReference type="Pfam" id="PF04230">
    <property type="entry name" value="PS_pyruv_trans"/>
    <property type="match status" value="1"/>
</dbReference>
<dbReference type="EMBL" id="JAQQBZ010000001">
    <property type="protein sequence ID" value="MFM0591922.1"/>
    <property type="molecule type" value="Genomic_DNA"/>
</dbReference>
<proteinExistence type="predicted"/>
<keyword evidence="3" id="KW-0808">Transferase</keyword>
<feature type="region of interest" description="Disordered" evidence="1">
    <location>
        <begin position="1"/>
        <end position="30"/>
    </location>
</feature>
<dbReference type="RefSeq" id="WP_408208787.1">
    <property type="nucleotide sequence ID" value="NZ_JAQQBZ010000001.1"/>
</dbReference>
<comment type="caution">
    <text evidence="3">The sequence shown here is derived from an EMBL/GenBank/DDBJ whole genome shotgun (WGS) entry which is preliminary data.</text>
</comment>
<keyword evidence="4" id="KW-1185">Reference proteome</keyword>
<feature type="domain" description="Polysaccharide pyruvyl transferase" evidence="2">
    <location>
        <begin position="48"/>
        <end position="323"/>
    </location>
</feature>
<reference evidence="3 4" key="1">
    <citation type="journal article" date="2024" name="Chem. Sci.">
        <title>Discovery of megapolipeptins by genome mining of a Burkholderiales bacteria collection.</title>
        <authorList>
            <person name="Paulo B.S."/>
            <person name="Recchia M.J.J."/>
            <person name="Lee S."/>
            <person name="Fergusson C.H."/>
            <person name="Romanowski S.B."/>
            <person name="Hernandez A."/>
            <person name="Krull N."/>
            <person name="Liu D.Y."/>
            <person name="Cavanagh H."/>
            <person name="Bos A."/>
            <person name="Gray C.A."/>
            <person name="Murphy B.T."/>
            <person name="Linington R.G."/>
            <person name="Eustaquio A.S."/>
        </authorList>
    </citation>
    <scope>NUCLEOTIDE SEQUENCE [LARGE SCALE GENOMIC DNA]</scope>
    <source>
        <strain evidence="3 4">RL17-335-BIF-A</strain>
    </source>
</reference>
<dbReference type="Proteomes" id="UP001629367">
    <property type="component" value="Unassembled WGS sequence"/>
</dbReference>
<evidence type="ECO:0000313" key="4">
    <source>
        <dbReference type="Proteomes" id="UP001629367"/>
    </source>
</evidence>
<dbReference type="PANTHER" id="PTHR36836:SF1">
    <property type="entry name" value="COLANIC ACID BIOSYNTHESIS PROTEIN WCAK"/>
    <property type="match status" value="1"/>
</dbReference>